<evidence type="ECO:0000313" key="2">
    <source>
        <dbReference type="EMBL" id="ROR34587.1"/>
    </source>
</evidence>
<feature type="compositionally biased region" description="Basic residues" evidence="1">
    <location>
        <begin position="155"/>
        <end position="164"/>
    </location>
</feature>
<evidence type="ECO:0000313" key="3">
    <source>
        <dbReference type="Proteomes" id="UP000276634"/>
    </source>
</evidence>
<dbReference type="CDD" id="cd07067">
    <property type="entry name" value="HP_PGM_like"/>
    <property type="match status" value="1"/>
</dbReference>
<evidence type="ECO:0000256" key="1">
    <source>
        <dbReference type="SAM" id="MobiDB-lite"/>
    </source>
</evidence>
<organism evidence="2 3">
    <name type="scientific">Inmirania thermothiophila</name>
    <dbReference type="NCBI Taxonomy" id="1750597"/>
    <lineage>
        <taxon>Bacteria</taxon>
        <taxon>Pseudomonadati</taxon>
        <taxon>Pseudomonadota</taxon>
        <taxon>Gammaproteobacteria</taxon>
        <taxon>Chromatiales</taxon>
        <taxon>Ectothiorhodospiraceae</taxon>
        <taxon>Inmirania</taxon>
    </lineage>
</organism>
<dbReference type="EMBL" id="RJVI01000001">
    <property type="protein sequence ID" value="ROR34587.1"/>
    <property type="molecule type" value="Genomic_DNA"/>
</dbReference>
<dbReference type="Proteomes" id="UP000276634">
    <property type="component" value="Unassembled WGS sequence"/>
</dbReference>
<protein>
    <submittedName>
        <fullName evidence="2">Phosphohistidine phosphatase</fullName>
    </submittedName>
</protein>
<dbReference type="Gene3D" id="3.40.50.1240">
    <property type="entry name" value="Phosphoglycerate mutase-like"/>
    <property type="match status" value="1"/>
</dbReference>
<dbReference type="PANTHER" id="PTHR47623">
    <property type="entry name" value="OS09G0287300 PROTEIN"/>
    <property type="match status" value="1"/>
</dbReference>
<feature type="region of interest" description="Disordered" evidence="1">
    <location>
        <begin position="145"/>
        <end position="173"/>
    </location>
</feature>
<accession>A0A3N1YB19</accession>
<proteinExistence type="predicted"/>
<dbReference type="SUPFAM" id="SSF53254">
    <property type="entry name" value="Phosphoglycerate mutase-like"/>
    <property type="match status" value="1"/>
</dbReference>
<dbReference type="AlphaFoldDB" id="A0A3N1YB19"/>
<name>A0A3N1YB19_9GAMM</name>
<reference evidence="2 3" key="1">
    <citation type="submission" date="2018-11" db="EMBL/GenBank/DDBJ databases">
        <title>Genomic Encyclopedia of Type Strains, Phase IV (KMG-IV): sequencing the most valuable type-strain genomes for metagenomic binning, comparative biology and taxonomic classification.</title>
        <authorList>
            <person name="Goeker M."/>
        </authorList>
    </citation>
    <scope>NUCLEOTIDE SEQUENCE [LARGE SCALE GENOMIC DNA]</scope>
    <source>
        <strain evidence="2 3">DSM 100275</strain>
    </source>
</reference>
<feature type="region of interest" description="Disordered" evidence="1">
    <location>
        <begin position="15"/>
        <end position="34"/>
    </location>
</feature>
<gene>
    <name evidence="2" type="ORF">EDC57_0485</name>
</gene>
<dbReference type="InterPro" id="IPR013078">
    <property type="entry name" value="His_Pase_superF_clade-1"/>
</dbReference>
<dbReference type="RefSeq" id="WP_123399895.1">
    <property type="nucleotide sequence ID" value="NZ_RJVI01000001.1"/>
</dbReference>
<dbReference type="OrthoDB" id="9810154at2"/>
<dbReference type="InterPro" id="IPR029033">
    <property type="entry name" value="His_PPase_superfam"/>
</dbReference>
<keyword evidence="3" id="KW-1185">Reference proteome</keyword>
<comment type="caution">
    <text evidence="2">The sequence shown here is derived from an EMBL/GenBank/DDBJ whole genome shotgun (WGS) entry which is preliminary data.</text>
</comment>
<dbReference type="PANTHER" id="PTHR47623:SF1">
    <property type="entry name" value="OS09G0287300 PROTEIN"/>
    <property type="match status" value="1"/>
</dbReference>
<sequence>MERLLLLRHAKSDRAGWRGDDRSRPLNARGRRDAPRMGRWMAAQGLRPDWIVASPARRVEETVRAVLAELGIDPATVVWEPAAYLAPGSALLALLAAVPGEARTVLLAGHNPGLEELLRGLAPEEAAALPGDKLLPTCTLAVLAPAPSPPGTPPRRARLLRRVRPRDLPETLP</sequence>
<dbReference type="Pfam" id="PF00300">
    <property type="entry name" value="His_Phos_1"/>
    <property type="match status" value="1"/>
</dbReference>